<evidence type="ECO:0000259" key="3">
    <source>
        <dbReference type="PROSITE" id="PS51782"/>
    </source>
</evidence>
<dbReference type="PANTHER" id="PTHR39160">
    <property type="entry name" value="CELL WALL-BINDING PROTEIN YOCH"/>
    <property type="match status" value="1"/>
</dbReference>
<dbReference type="Gene3D" id="2.40.40.10">
    <property type="entry name" value="RlpA-like domain"/>
    <property type="match status" value="1"/>
</dbReference>
<dbReference type="SMART" id="SM00257">
    <property type="entry name" value="LysM"/>
    <property type="match status" value="1"/>
</dbReference>
<dbReference type="InterPro" id="IPR018392">
    <property type="entry name" value="LysM"/>
</dbReference>
<accession>A0ABX3ZEQ0</accession>
<dbReference type="Proteomes" id="UP000196594">
    <property type="component" value="Unassembled WGS sequence"/>
</dbReference>
<name>A0ABX3ZEQ0_9BACL</name>
<dbReference type="EMBL" id="NHNT01000010">
    <property type="protein sequence ID" value="OUZ38181.1"/>
    <property type="molecule type" value="Genomic_DNA"/>
</dbReference>
<gene>
    <name evidence="4" type="ORF">CBM15_13925</name>
</gene>
<dbReference type="SUPFAM" id="SSF50685">
    <property type="entry name" value="Barwin-like endoglucanases"/>
    <property type="match status" value="1"/>
</dbReference>
<keyword evidence="5" id="KW-1185">Reference proteome</keyword>
<protein>
    <recommendedName>
        <fullName evidence="3">LysM domain-containing protein</fullName>
    </recommendedName>
</protein>
<dbReference type="InterPro" id="IPR036908">
    <property type="entry name" value="RlpA-like_sf"/>
</dbReference>
<feature type="domain" description="LysM" evidence="3">
    <location>
        <begin position="26"/>
        <end position="69"/>
    </location>
</feature>
<dbReference type="InterPro" id="IPR010611">
    <property type="entry name" value="3D_dom"/>
</dbReference>
<dbReference type="PROSITE" id="PS51782">
    <property type="entry name" value="LYSM"/>
    <property type="match status" value="1"/>
</dbReference>
<sequence length="191" mass="20546">MIKKIVAFIAVMIASTFIFAGTSEAASHTIKKGENLTMLAKKYDTSVKQLMALNDLKTTKVQIKQVLKLPSHIKNKPAAKKATTKKSATHPSNVKKTIKMSSTAYTANCKGCSGITKTGLNLRKNPSLKVIAVDPKIIPLGSKVWVEGYGIAVAGDVGSAIKGKKIDIFMSKKSTAKNWGRKTVTVKLLKS</sequence>
<dbReference type="Pfam" id="PF06725">
    <property type="entry name" value="3D"/>
    <property type="match status" value="1"/>
</dbReference>
<dbReference type="InterPro" id="IPR051933">
    <property type="entry name" value="Resuscitation_pf_RpfB"/>
</dbReference>
<dbReference type="InterPro" id="IPR036779">
    <property type="entry name" value="LysM_dom_sf"/>
</dbReference>
<organism evidence="4 5">
    <name type="scientific">Solibacillus kalamii</name>
    <dbReference type="NCBI Taxonomy" id="1748298"/>
    <lineage>
        <taxon>Bacteria</taxon>
        <taxon>Bacillati</taxon>
        <taxon>Bacillota</taxon>
        <taxon>Bacilli</taxon>
        <taxon>Bacillales</taxon>
        <taxon>Caryophanaceae</taxon>
        <taxon>Solibacillus</taxon>
    </lineage>
</organism>
<keyword evidence="1 2" id="KW-0732">Signal</keyword>
<proteinExistence type="predicted"/>
<feature type="signal peptide" evidence="2">
    <location>
        <begin position="1"/>
        <end position="20"/>
    </location>
</feature>
<dbReference type="CDD" id="cd00118">
    <property type="entry name" value="LysM"/>
    <property type="match status" value="1"/>
</dbReference>
<feature type="chain" id="PRO_5046207889" description="LysM domain-containing protein" evidence="2">
    <location>
        <begin position="21"/>
        <end position="191"/>
    </location>
</feature>
<dbReference type="Gene3D" id="3.10.350.10">
    <property type="entry name" value="LysM domain"/>
    <property type="match status" value="1"/>
</dbReference>
<evidence type="ECO:0000256" key="2">
    <source>
        <dbReference type="SAM" id="SignalP"/>
    </source>
</evidence>
<dbReference type="PANTHER" id="PTHR39160:SF4">
    <property type="entry name" value="RESUSCITATION-PROMOTING FACTOR RPFB"/>
    <property type="match status" value="1"/>
</dbReference>
<dbReference type="CDD" id="cd22786">
    <property type="entry name" value="DPBB_YuiC-like"/>
    <property type="match status" value="1"/>
</dbReference>
<evidence type="ECO:0000313" key="5">
    <source>
        <dbReference type="Proteomes" id="UP000196594"/>
    </source>
</evidence>
<dbReference type="SUPFAM" id="SSF54106">
    <property type="entry name" value="LysM domain"/>
    <property type="match status" value="1"/>
</dbReference>
<evidence type="ECO:0000313" key="4">
    <source>
        <dbReference type="EMBL" id="OUZ38181.1"/>
    </source>
</evidence>
<reference evidence="4 5" key="1">
    <citation type="journal article" date="2017" name="Int. J. Syst. Evol. Microbiol.">
        <title>Solibacillus kalamii sp. nov., isolated from a high-efficiency particulate arrestance filter system used in the International Space Station.</title>
        <authorList>
            <person name="Checinska Sielaff A."/>
            <person name="Kumar R.M."/>
            <person name="Pal D."/>
            <person name="Mayilraj S."/>
            <person name="Venkateswaran K."/>
        </authorList>
    </citation>
    <scope>NUCLEOTIDE SEQUENCE [LARGE SCALE GENOMIC DNA]</scope>
    <source>
        <strain evidence="4 5">ISSFR-015</strain>
    </source>
</reference>
<evidence type="ECO:0000256" key="1">
    <source>
        <dbReference type="ARBA" id="ARBA00022729"/>
    </source>
</evidence>
<comment type="caution">
    <text evidence="4">The sequence shown here is derived from an EMBL/GenBank/DDBJ whole genome shotgun (WGS) entry which is preliminary data.</text>
</comment>
<dbReference type="RefSeq" id="WP_087617981.1">
    <property type="nucleotide sequence ID" value="NZ_JAFBEY010000014.1"/>
</dbReference>
<dbReference type="Pfam" id="PF01476">
    <property type="entry name" value="LysM"/>
    <property type="match status" value="1"/>
</dbReference>